<feature type="domain" description="Globin" evidence="7">
    <location>
        <begin position="6"/>
        <end position="160"/>
    </location>
</feature>
<evidence type="ECO:0000256" key="2">
    <source>
        <dbReference type="ARBA" id="ARBA00022617"/>
    </source>
</evidence>
<evidence type="ECO:0000313" key="8">
    <source>
        <dbReference type="EMBL" id="CAB9528889.1"/>
    </source>
</evidence>
<dbReference type="InterPro" id="IPR050532">
    <property type="entry name" value="Globin-like_OT"/>
</dbReference>
<keyword evidence="9" id="KW-1185">Reference proteome</keyword>
<dbReference type="GO" id="GO:0005344">
    <property type="term" value="F:oxygen carrier activity"/>
    <property type="evidence" value="ECO:0007669"/>
    <property type="project" value="UniProtKB-KW"/>
</dbReference>
<evidence type="ECO:0000259" key="7">
    <source>
        <dbReference type="PROSITE" id="PS01033"/>
    </source>
</evidence>
<dbReference type="GO" id="GO:0046872">
    <property type="term" value="F:metal ion binding"/>
    <property type="evidence" value="ECO:0007669"/>
    <property type="project" value="UniProtKB-KW"/>
</dbReference>
<dbReference type="CDD" id="cd01040">
    <property type="entry name" value="Mb-like"/>
    <property type="match status" value="1"/>
</dbReference>
<keyword evidence="1 6" id="KW-0813">Transport</keyword>
<keyword evidence="3 6" id="KW-0561">Oxygen transport</keyword>
<dbReference type="PANTHER" id="PTHR46458:SF1">
    <property type="entry name" value="GEO09476P1"/>
    <property type="match status" value="1"/>
</dbReference>
<protein>
    <submittedName>
        <fullName evidence="8">Neuroglobin</fullName>
    </submittedName>
</protein>
<evidence type="ECO:0000256" key="4">
    <source>
        <dbReference type="ARBA" id="ARBA00022723"/>
    </source>
</evidence>
<dbReference type="PANTHER" id="PTHR46458">
    <property type="entry name" value="BLR2807 PROTEIN"/>
    <property type="match status" value="1"/>
</dbReference>
<name>A0A9N8F015_9STRA</name>
<evidence type="ECO:0000256" key="6">
    <source>
        <dbReference type="RuleBase" id="RU000356"/>
    </source>
</evidence>
<dbReference type="EMBL" id="CAICTM010002344">
    <property type="protein sequence ID" value="CAB9528889.1"/>
    <property type="molecule type" value="Genomic_DNA"/>
</dbReference>
<dbReference type="InterPro" id="IPR000971">
    <property type="entry name" value="Globin"/>
</dbReference>
<comment type="caution">
    <text evidence="8">The sequence shown here is derived from an EMBL/GenBank/DDBJ whole genome shotgun (WGS) entry which is preliminary data.</text>
</comment>
<dbReference type="Gene3D" id="1.10.490.10">
    <property type="entry name" value="Globins"/>
    <property type="match status" value="1"/>
</dbReference>
<gene>
    <name evidence="8" type="ORF">SEMRO_2346_G324220.1</name>
</gene>
<dbReference type="Pfam" id="PF00042">
    <property type="entry name" value="Globin"/>
    <property type="match status" value="1"/>
</dbReference>
<comment type="similarity">
    <text evidence="6">Belongs to the globin family.</text>
</comment>
<dbReference type="GO" id="GO:0019825">
    <property type="term" value="F:oxygen binding"/>
    <property type="evidence" value="ECO:0007669"/>
    <property type="project" value="InterPro"/>
</dbReference>
<keyword evidence="5" id="KW-0408">Iron</keyword>
<accession>A0A9N8F015</accession>
<organism evidence="8 9">
    <name type="scientific">Seminavis robusta</name>
    <dbReference type="NCBI Taxonomy" id="568900"/>
    <lineage>
        <taxon>Eukaryota</taxon>
        <taxon>Sar</taxon>
        <taxon>Stramenopiles</taxon>
        <taxon>Ochrophyta</taxon>
        <taxon>Bacillariophyta</taxon>
        <taxon>Bacillariophyceae</taxon>
        <taxon>Bacillariophycidae</taxon>
        <taxon>Naviculales</taxon>
        <taxon>Naviculaceae</taxon>
        <taxon>Seminavis</taxon>
    </lineage>
</organism>
<evidence type="ECO:0000313" key="9">
    <source>
        <dbReference type="Proteomes" id="UP001153069"/>
    </source>
</evidence>
<dbReference type="PROSITE" id="PS01033">
    <property type="entry name" value="GLOBIN"/>
    <property type="match status" value="1"/>
</dbReference>
<proteinExistence type="inferred from homology"/>
<reference evidence="8" key="1">
    <citation type="submission" date="2020-06" db="EMBL/GenBank/DDBJ databases">
        <authorList>
            <consortium name="Plant Systems Biology data submission"/>
        </authorList>
    </citation>
    <scope>NUCLEOTIDE SEQUENCE</scope>
    <source>
        <strain evidence="8">D6</strain>
    </source>
</reference>
<dbReference type="InterPro" id="IPR009050">
    <property type="entry name" value="Globin-like_sf"/>
</dbReference>
<dbReference type="SUPFAM" id="SSF46458">
    <property type="entry name" value="Globin-like"/>
    <property type="match status" value="1"/>
</dbReference>
<dbReference type="Proteomes" id="UP001153069">
    <property type="component" value="Unassembled WGS sequence"/>
</dbReference>
<dbReference type="InterPro" id="IPR044399">
    <property type="entry name" value="Mb-like_M"/>
</dbReference>
<dbReference type="GO" id="GO:0020037">
    <property type="term" value="F:heme binding"/>
    <property type="evidence" value="ECO:0007669"/>
    <property type="project" value="InterPro"/>
</dbReference>
<evidence type="ECO:0000256" key="1">
    <source>
        <dbReference type="ARBA" id="ARBA00022448"/>
    </source>
</evidence>
<dbReference type="InterPro" id="IPR012292">
    <property type="entry name" value="Globin/Proto"/>
</dbReference>
<dbReference type="OrthoDB" id="436496at2759"/>
<dbReference type="AlphaFoldDB" id="A0A9N8F015"/>
<keyword evidence="2 6" id="KW-0349">Heme</keyword>
<evidence type="ECO:0000256" key="5">
    <source>
        <dbReference type="ARBA" id="ARBA00023004"/>
    </source>
</evidence>
<evidence type="ECO:0000256" key="3">
    <source>
        <dbReference type="ARBA" id="ARBA00022621"/>
    </source>
</evidence>
<sequence length="183" mass="21072">MHHFIAESYFDVVTNVNDTWARVKALPNYREEFGVALFRRMFEVAPDAWTVFPWGRGNKNDEDMFKNPEFLKFARRFTEMLDMAIDMLGPDMELVEEQLTDIGIMHSRVGVVPRHYPLMGACLIDTLADKLGPETFTRRHRDAWGATFQFMSTTMLQGAFDDMKRKLEGGGKKNGGSMRHSVL</sequence>
<keyword evidence="4" id="KW-0479">Metal-binding</keyword>